<dbReference type="SUPFAM" id="SSF54695">
    <property type="entry name" value="POZ domain"/>
    <property type="match status" value="1"/>
</dbReference>
<feature type="domain" description="BTB" evidence="1">
    <location>
        <begin position="255"/>
        <end position="341"/>
    </location>
</feature>
<dbReference type="AlphaFoldDB" id="A0A1D1VK73"/>
<evidence type="ECO:0000259" key="1">
    <source>
        <dbReference type="Pfam" id="PF00651"/>
    </source>
</evidence>
<dbReference type="Proteomes" id="UP000186922">
    <property type="component" value="Unassembled WGS sequence"/>
</dbReference>
<proteinExistence type="predicted"/>
<protein>
    <recommendedName>
        <fullName evidence="1">BTB domain-containing protein</fullName>
    </recommendedName>
</protein>
<evidence type="ECO:0000313" key="3">
    <source>
        <dbReference type="Proteomes" id="UP000186922"/>
    </source>
</evidence>
<gene>
    <name evidence="2" type="primary">RvY_12648-1</name>
    <name evidence="2" type="synonym">RvY_12648.1</name>
    <name evidence="2" type="ORF">RvY_12648</name>
</gene>
<dbReference type="InterPro" id="IPR011333">
    <property type="entry name" value="SKP1/BTB/POZ_sf"/>
</dbReference>
<dbReference type="OrthoDB" id="7672873at2759"/>
<dbReference type="Gene3D" id="3.30.710.10">
    <property type="entry name" value="Potassium Channel Kv1.1, Chain A"/>
    <property type="match status" value="1"/>
</dbReference>
<dbReference type="Pfam" id="PF00651">
    <property type="entry name" value="BTB"/>
    <property type="match status" value="1"/>
</dbReference>
<dbReference type="InterPro" id="IPR000210">
    <property type="entry name" value="BTB/POZ_dom"/>
</dbReference>
<organism evidence="2 3">
    <name type="scientific">Ramazzottius varieornatus</name>
    <name type="common">Water bear</name>
    <name type="synonym">Tardigrade</name>
    <dbReference type="NCBI Taxonomy" id="947166"/>
    <lineage>
        <taxon>Eukaryota</taxon>
        <taxon>Metazoa</taxon>
        <taxon>Ecdysozoa</taxon>
        <taxon>Tardigrada</taxon>
        <taxon>Eutardigrada</taxon>
        <taxon>Parachela</taxon>
        <taxon>Hypsibioidea</taxon>
        <taxon>Ramazzottiidae</taxon>
        <taxon>Ramazzottius</taxon>
    </lineage>
</organism>
<reference evidence="2 3" key="1">
    <citation type="journal article" date="2016" name="Nat. Commun.">
        <title>Extremotolerant tardigrade genome and improved radiotolerance of human cultured cells by tardigrade-unique protein.</title>
        <authorList>
            <person name="Hashimoto T."/>
            <person name="Horikawa D.D."/>
            <person name="Saito Y."/>
            <person name="Kuwahara H."/>
            <person name="Kozuka-Hata H."/>
            <person name="Shin-I T."/>
            <person name="Minakuchi Y."/>
            <person name="Ohishi K."/>
            <person name="Motoyama A."/>
            <person name="Aizu T."/>
            <person name="Enomoto A."/>
            <person name="Kondo K."/>
            <person name="Tanaka S."/>
            <person name="Hara Y."/>
            <person name="Koshikawa S."/>
            <person name="Sagara H."/>
            <person name="Miura T."/>
            <person name="Yokobori S."/>
            <person name="Miyagawa K."/>
            <person name="Suzuki Y."/>
            <person name="Kubo T."/>
            <person name="Oyama M."/>
            <person name="Kohara Y."/>
            <person name="Fujiyama A."/>
            <person name="Arakawa K."/>
            <person name="Katayama T."/>
            <person name="Toyoda A."/>
            <person name="Kunieda T."/>
        </authorList>
    </citation>
    <scope>NUCLEOTIDE SEQUENCE [LARGE SCALE GENOMIC DNA]</scope>
    <source>
        <strain evidence="2 3">YOKOZUNA-1</strain>
    </source>
</reference>
<sequence length="420" mass="47203">MASPVVNERLKPTQIMKKLEESISNVLPGLEASEDLVQVSWSLSSADRNLINEDRGFFSRSTSLQYIATAIEGPLWWLAEWEMTLTLTLRTDDQAWLAHVLLRNRNTAPVQRAHQNAIRDVRFGVLTFTRSVTSHSTDKTWTALPLYSEDLPSCLDTSLCLSKVYTGTIDWPVSSGKSFASVTVGGGAGLKVSLALIVRTGKASDSLTVTLDSLVERYLTPTKSQMVQMENRADDMSYSLHDDDNCISVTSANHHRTFRIEKEILMKASPVLQACFSHPGLKEHQAKAYDMSSWNEEVIEQFLVYCCYGSAPKMVEYAEELTEMADHFQMDELMAECELRMTQMALRCAKHDVHELRSLVRMACMLDMRVLLIVLAVIATDCSNSWSKHYRLEWAGILKTNPEFAGLSFEALAMRSVVNP</sequence>
<accession>A0A1D1VK73</accession>
<dbReference type="EMBL" id="BDGG01000007">
    <property type="protein sequence ID" value="GAV02035.1"/>
    <property type="molecule type" value="Genomic_DNA"/>
</dbReference>
<evidence type="ECO:0000313" key="2">
    <source>
        <dbReference type="EMBL" id="GAV02035.1"/>
    </source>
</evidence>
<name>A0A1D1VK73_RAMVA</name>
<comment type="caution">
    <text evidence="2">The sequence shown here is derived from an EMBL/GenBank/DDBJ whole genome shotgun (WGS) entry which is preliminary data.</text>
</comment>
<keyword evidence="3" id="KW-1185">Reference proteome</keyword>